<protein>
    <submittedName>
        <fullName evidence="1">Uncharacterized protein</fullName>
    </submittedName>
</protein>
<evidence type="ECO:0000313" key="1">
    <source>
        <dbReference type="EMBL" id="KKO20648.1"/>
    </source>
</evidence>
<proteinExistence type="predicted"/>
<dbReference type="EMBL" id="LAQJ01000086">
    <property type="protein sequence ID" value="KKO20648.1"/>
    <property type="molecule type" value="Genomic_DNA"/>
</dbReference>
<comment type="caution">
    <text evidence="1">The sequence shown here is derived from an EMBL/GenBank/DDBJ whole genome shotgun (WGS) entry which is preliminary data.</text>
</comment>
<keyword evidence="2" id="KW-1185">Reference proteome</keyword>
<organism evidence="1 2">
    <name type="scientific">Candidatus Brocadia fulgida</name>
    <dbReference type="NCBI Taxonomy" id="380242"/>
    <lineage>
        <taxon>Bacteria</taxon>
        <taxon>Pseudomonadati</taxon>
        <taxon>Planctomycetota</taxon>
        <taxon>Candidatus Brocadiia</taxon>
        <taxon>Candidatus Brocadiales</taxon>
        <taxon>Candidatus Brocadiaceae</taxon>
        <taxon>Candidatus Brocadia</taxon>
    </lineage>
</organism>
<sequence>MITADFVVNAQSNDNNFIFWFLNPDNQYSSVSDFVSFYLFLSPPFINIPRILFLKGEVFNQTDQKIFAYNVYVLANCRFSC</sequence>
<dbReference type="Proteomes" id="UP000034954">
    <property type="component" value="Unassembled WGS sequence"/>
</dbReference>
<dbReference type="AlphaFoldDB" id="A0A0M2UX57"/>
<gene>
    <name evidence="1" type="ORF">BROFUL_00631</name>
</gene>
<evidence type="ECO:0000313" key="2">
    <source>
        <dbReference type="Proteomes" id="UP000034954"/>
    </source>
</evidence>
<accession>A0A0M2UX57</accession>
<name>A0A0M2UX57_9BACT</name>
<reference evidence="1 2" key="1">
    <citation type="journal article" date="2013" name="BMC Microbiol.">
        <title>Identification of the type II cytochrome c maturation pathway in anammox bacteria by comparative genomics.</title>
        <authorList>
            <person name="Ferousi C."/>
            <person name="Speth D.R."/>
            <person name="Reimann J."/>
            <person name="Op den Camp H.J."/>
            <person name="Allen J.W."/>
            <person name="Keltjens J.T."/>
            <person name="Jetten M.S."/>
        </authorList>
    </citation>
    <scope>NUCLEOTIDE SEQUENCE [LARGE SCALE GENOMIC DNA]</scope>
    <source>
        <strain evidence="1">RU1</strain>
    </source>
</reference>